<keyword evidence="6" id="KW-1185">Reference proteome</keyword>
<feature type="non-terminal residue" evidence="5">
    <location>
        <position position="1"/>
    </location>
</feature>
<reference evidence="5 6" key="1">
    <citation type="submission" date="2017-06" db="EMBL/GenBank/DDBJ databases">
        <title>A platform for efficient transgenesis in Macrostomum lignano, a flatworm model organism for stem cell research.</title>
        <authorList>
            <person name="Berezikov E."/>
        </authorList>
    </citation>
    <scope>NUCLEOTIDE SEQUENCE [LARGE SCALE GENOMIC DNA]</scope>
    <source>
        <strain evidence="5">DV1</strain>
        <tissue evidence="5">Whole organism</tissue>
    </source>
</reference>
<dbReference type="OrthoDB" id="159299at2759"/>
<dbReference type="EMBL" id="NIVC01001427">
    <property type="protein sequence ID" value="PAA68049.1"/>
    <property type="molecule type" value="Genomic_DNA"/>
</dbReference>
<sequence>AASRTARMSDNQRPVMVSPFLNFDPALINVNQGNEQQYIFAEGGQGRGRFERAFSAIGGCVLGGVSVGGARGLYSGLTDAQMSSLSSSTLRRSHLLNHMVRSGGSLAQTAGCIGLFYGIYDFTLSKARGDVDDNANTMAASVLTGLTYKLPGLLSGDRRAGLMGLARGGAAGLVVGASLVALTTGEGARRLLGGD</sequence>
<evidence type="ECO:0008006" key="7">
    <source>
        <dbReference type="Google" id="ProtNLM"/>
    </source>
</evidence>
<dbReference type="GO" id="GO:0008320">
    <property type="term" value="F:protein transmembrane transporter activity"/>
    <property type="evidence" value="ECO:0007669"/>
    <property type="project" value="TreeGrafter"/>
</dbReference>
<dbReference type="PANTHER" id="PTHR15371">
    <property type="entry name" value="TIM23"/>
    <property type="match status" value="1"/>
</dbReference>
<comment type="subcellular location">
    <subcellularLocation>
        <location evidence="1">Membrane</location>
        <topology evidence="1">Multi-pass membrane protein</topology>
    </subcellularLocation>
</comment>
<dbReference type="GO" id="GO:0030150">
    <property type="term" value="P:protein import into mitochondrial matrix"/>
    <property type="evidence" value="ECO:0007669"/>
    <property type="project" value="TreeGrafter"/>
</dbReference>
<gene>
    <name evidence="5" type="ORF">BOX15_Mlig017196g1</name>
</gene>
<evidence type="ECO:0000313" key="5">
    <source>
        <dbReference type="EMBL" id="PAA68049.1"/>
    </source>
</evidence>
<evidence type="ECO:0000256" key="1">
    <source>
        <dbReference type="ARBA" id="ARBA00004141"/>
    </source>
</evidence>
<name>A0A267F4M4_9PLAT</name>
<evidence type="ECO:0000256" key="2">
    <source>
        <dbReference type="ARBA" id="ARBA00022692"/>
    </source>
</evidence>
<proteinExistence type="predicted"/>
<dbReference type="Proteomes" id="UP000215902">
    <property type="component" value="Unassembled WGS sequence"/>
</dbReference>
<evidence type="ECO:0000256" key="3">
    <source>
        <dbReference type="ARBA" id="ARBA00022989"/>
    </source>
</evidence>
<evidence type="ECO:0000256" key="4">
    <source>
        <dbReference type="ARBA" id="ARBA00023136"/>
    </source>
</evidence>
<keyword evidence="4" id="KW-0472">Membrane</keyword>
<organism evidence="5 6">
    <name type="scientific">Macrostomum lignano</name>
    <dbReference type="NCBI Taxonomy" id="282301"/>
    <lineage>
        <taxon>Eukaryota</taxon>
        <taxon>Metazoa</taxon>
        <taxon>Spiralia</taxon>
        <taxon>Lophotrochozoa</taxon>
        <taxon>Platyhelminthes</taxon>
        <taxon>Rhabditophora</taxon>
        <taxon>Macrostomorpha</taxon>
        <taxon>Macrostomida</taxon>
        <taxon>Macrostomidae</taxon>
        <taxon>Macrostomum</taxon>
    </lineage>
</organism>
<dbReference type="Pfam" id="PF02466">
    <property type="entry name" value="Tim17"/>
    <property type="match status" value="1"/>
</dbReference>
<dbReference type="AlphaFoldDB" id="A0A267F4M4"/>
<dbReference type="STRING" id="282301.A0A267F4M4"/>
<dbReference type="GO" id="GO:0005744">
    <property type="term" value="C:TIM23 mitochondrial import inner membrane translocase complex"/>
    <property type="evidence" value="ECO:0007669"/>
    <property type="project" value="TreeGrafter"/>
</dbReference>
<dbReference type="InterPro" id="IPR045238">
    <property type="entry name" value="Tim23-like"/>
</dbReference>
<evidence type="ECO:0000313" key="6">
    <source>
        <dbReference type="Proteomes" id="UP000215902"/>
    </source>
</evidence>
<keyword evidence="2" id="KW-0812">Transmembrane</keyword>
<comment type="caution">
    <text evidence="5">The sequence shown here is derived from an EMBL/GenBank/DDBJ whole genome shotgun (WGS) entry which is preliminary data.</text>
</comment>
<dbReference type="PANTHER" id="PTHR15371:SF0">
    <property type="entry name" value="SD19278P"/>
    <property type="match status" value="1"/>
</dbReference>
<protein>
    <recommendedName>
        <fullName evidence="7">Mitochondrial import inner membrane translocase subunit TIM23</fullName>
    </recommendedName>
</protein>
<accession>A0A267F4M4</accession>
<keyword evidence="3" id="KW-1133">Transmembrane helix</keyword>